<accession>A0A9Q0AIT8</accession>
<dbReference type="Gene3D" id="3.80.10.10">
    <property type="entry name" value="Ribonuclease Inhibitor"/>
    <property type="match status" value="1"/>
</dbReference>
<dbReference type="EMBL" id="JAFIMR010000050">
    <property type="protein sequence ID" value="KAI1855799.1"/>
    <property type="molecule type" value="Genomic_DNA"/>
</dbReference>
<name>A0A9Q0AIT8_9PEZI</name>
<feature type="region of interest" description="Disordered" evidence="1">
    <location>
        <begin position="591"/>
        <end position="621"/>
    </location>
</feature>
<keyword evidence="3" id="KW-1185">Reference proteome</keyword>
<organism evidence="2 3">
    <name type="scientific">Neoarthrinium moseri</name>
    <dbReference type="NCBI Taxonomy" id="1658444"/>
    <lineage>
        <taxon>Eukaryota</taxon>
        <taxon>Fungi</taxon>
        <taxon>Dikarya</taxon>
        <taxon>Ascomycota</taxon>
        <taxon>Pezizomycotina</taxon>
        <taxon>Sordariomycetes</taxon>
        <taxon>Xylariomycetidae</taxon>
        <taxon>Amphisphaeriales</taxon>
        <taxon>Apiosporaceae</taxon>
        <taxon>Neoarthrinium</taxon>
    </lineage>
</organism>
<evidence type="ECO:0000313" key="2">
    <source>
        <dbReference type="EMBL" id="KAI1855799.1"/>
    </source>
</evidence>
<protein>
    <recommendedName>
        <fullName evidence="4">Leucine rich repeat domain containing protein</fullName>
    </recommendedName>
</protein>
<gene>
    <name evidence="2" type="ORF">JX265_012244</name>
</gene>
<dbReference type="AlphaFoldDB" id="A0A9Q0AIT8"/>
<comment type="caution">
    <text evidence="2">The sequence shown here is derived from an EMBL/GenBank/DDBJ whole genome shotgun (WGS) entry which is preliminary data.</text>
</comment>
<evidence type="ECO:0008006" key="4">
    <source>
        <dbReference type="Google" id="ProtNLM"/>
    </source>
</evidence>
<evidence type="ECO:0000313" key="3">
    <source>
        <dbReference type="Proteomes" id="UP000829685"/>
    </source>
</evidence>
<dbReference type="SUPFAM" id="SSF52047">
    <property type="entry name" value="RNI-like"/>
    <property type="match status" value="1"/>
</dbReference>
<evidence type="ECO:0000256" key="1">
    <source>
        <dbReference type="SAM" id="MobiDB-lite"/>
    </source>
</evidence>
<dbReference type="InterPro" id="IPR032675">
    <property type="entry name" value="LRR_dom_sf"/>
</dbReference>
<feature type="compositionally biased region" description="Polar residues" evidence="1">
    <location>
        <begin position="604"/>
        <end position="621"/>
    </location>
</feature>
<dbReference type="Proteomes" id="UP000829685">
    <property type="component" value="Unassembled WGS sequence"/>
</dbReference>
<reference evidence="2" key="1">
    <citation type="submission" date="2021-03" db="EMBL/GenBank/DDBJ databases">
        <title>Revisited historic fungal species revealed as producer of novel bioactive compounds through whole genome sequencing and comparative genomics.</title>
        <authorList>
            <person name="Vignolle G.A."/>
            <person name="Hochenegger N."/>
            <person name="Mach R.L."/>
            <person name="Mach-Aigner A.R."/>
            <person name="Javad Rahimi M."/>
            <person name="Salim K.A."/>
            <person name="Chan C.M."/>
            <person name="Lim L.B.L."/>
            <person name="Cai F."/>
            <person name="Druzhinina I.S."/>
            <person name="U'Ren J.M."/>
            <person name="Derntl C."/>
        </authorList>
    </citation>
    <scope>NUCLEOTIDE SEQUENCE</scope>
    <source>
        <strain evidence="2">TUCIM 5799</strain>
    </source>
</reference>
<proteinExistence type="predicted"/>
<sequence>MDSLPSYEEATTGADWLQLAAPFVATGDWRRCCLVSSHFYRHFAARLWLDPLVTSRRFGLHPNDDLAWYRRFINIQLKSVRLSTRALVRSLDFRDFAVRASGLYSTEASERAISESFRELPSLFPRLLCLLVDGHPELNPEALIKSEPGKEVDGPENALQLLDLAHCPHELTSRYFRPRYFRDLVYLDLSGIPGSVKSAVIASLKPDCLPELRVLKVRGREMDDSTAVILFQTFQRRLWSLDISENKLTDACINALIENCFTALSYRTDTHFEIEGKLTNPRRVGSITQGPFQFIEESDSSGVFNHPARFLPDAPPYLHRADQGDLQEWQVVRSTGVGHPRDDSADGVRRLLLKDALSNTVSSTGNVNQQIRTSHGGITHLYLNGNRFTSGGIERLVKHSLGRLEHVECDSCRVWSPCLAVPKSLPESLQVYGFFDTSHLLRPVFSSNLRSLRLHHSVVTHVPSVTADGLTPLMANIHAETTFRERVQLAYPIPFSPDMNPRVVSLTLTGIPTRSVGPLISTLTRFLDLASAQQQAVASASRLSAERGSPMLTGLRHIRLELEPDYSDDSPSLLLEGNGNFDDILDPAGDTIQGGPDVPREISSRATQQPARGASSASTSIPDPAVAHEYLHLPENEYLNFRVDASESWNGNMFTIPVWVGSGVPGPQPAVNEYMVNLRDRRLHRDVGPAMPNHVEAGVPSGSYIFYAAWDSMVFPKRLPKIDKTPRGLVRDVATAIKEYRQQTKGTAKHWPGRLELVRMESGRRYQSSDYWR</sequence>